<name>A0A916J3X5_9PROT</name>
<dbReference type="Gene3D" id="3.90.25.10">
    <property type="entry name" value="UDP-galactose 4-epimerase, domain 1"/>
    <property type="match status" value="1"/>
</dbReference>
<dbReference type="Pfam" id="PF05368">
    <property type="entry name" value="NmrA"/>
    <property type="match status" value="1"/>
</dbReference>
<accession>A0A916J3X5</accession>
<dbReference type="PANTHER" id="PTHR43162">
    <property type="match status" value="1"/>
</dbReference>
<dbReference type="Proteomes" id="UP000742786">
    <property type="component" value="Unassembled WGS sequence"/>
</dbReference>
<reference evidence="2" key="1">
    <citation type="submission" date="2021-04" db="EMBL/GenBank/DDBJ databases">
        <authorList>
            <person name="Hornung B."/>
        </authorList>
    </citation>
    <scope>NUCLEOTIDE SEQUENCE</scope>
    <source>
        <strain evidence="2">G5G6</strain>
    </source>
</reference>
<dbReference type="EMBL" id="CAJQUM010000001">
    <property type="protein sequence ID" value="CAG4882778.1"/>
    <property type="molecule type" value="Genomic_DNA"/>
</dbReference>
<gene>
    <name evidence="2" type="ORF">GTOL_10660</name>
</gene>
<evidence type="ECO:0000313" key="3">
    <source>
        <dbReference type="Proteomes" id="UP000742786"/>
    </source>
</evidence>
<dbReference type="PANTHER" id="PTHR43162:SF1">
    <property type="entry name" value="PRESTALK A DIFFERENTIATION PROTEIN A"/>
    <property type="match status" value="1"/>
</dbReference>
<organism evidence="2 3">
    <name type="scientific">Georgfuchsia toluolica</name>
    <dbReference type="NCBI Taxonomy" id="424218"/>
    <lineage>
        <taxon>Bacteria</taxon>
        <taxon>Pseudomonadati</taxon>
        <taxon>Pseudomonadota</taxon>
        <taxon>Betaproteobacteria</taxon>
        <taxon>Nitrosomonadales</taxon>
        <taxon>Sterolibacteriaceae</taxon>
        <taxon>Georgfuchsia</taxon>
    </lineage>
</organism>
<dbReference type="InterPro" id="IPR051604">
    <property type="entry name" value="Ergot_Alk_Oxidoreductase"/>
</dbReference>
<sequence length="284" mass="31110">MILVFGASGTCGEAVIKALVKAGASVRGFVRNDERAAIARAAGASEIALGDLRNAESIENALKGVSGVFYVAPKFVADEACIGRMIVRMAGRAGVEKFVYQSALHSNVERLLHHELKREVEECLYESDLDFTILQPARLMHNILSSWQKILSTGVYSEPFSADAPISDVDFADVAEVAAIALTQSGYGRAAFELCCEGMLNRHQRVELLSDVLGRPIKSADISVEDWLAKARITDPFEREARTRMFDYYDDFGFKGGNALVLRSILGREPTGYRSYLKGTVKSC</sequence>
<dbReference type="Gene3D" id="3.40.50.720">
    <property type="entry name" value="NAD(P)-binding Rossmann-like Domain"/>
    <property type="match status" value="1"/>
</dbReference>
<proteinExistence type="predicted"/>
<evidence type="ECO:0000259" key="1">
    <source>
        <dbReference type="Pfam" id="PF05368"/>
    </source>
</evidence>
<dbReference type="InterPro" id="IPR008030">
    <property type="entry name" value="NmrA-like"/>
</dbReference>
<dbReference type="AlphaFoldDB" id="A0A916J3X5"/>
<keyword evidence="3" id="KW-1185">Reference proteome</keyword>
<dbReference type="RefSeq" id="WP_220634819.1">
    <property type="nucleotide sequence ID" value="NZ_CAJQUM010000001.1"/>
</dbReference>
<protein>
    <submittedName>
        <fullName evidence="2">Epimerase</fullName>
    </submittedName>
</protein>
<evidence type="ECO:0000313" key="2">
    <source>
        <dbReference type="EMBL" id="CAG4882778.1"/>
    </source>
</evidence>
<dbReference type="SUPFAM" id="SSF51735">
    <property type="entry name" value="NAD(P)-binding Rossmann-fold domains"/>
    <property type="match status" value="1"/>
</dbReference>
<feature type="domain" description="NmrA-like" evidence="1">
    <location>
        <begin position="2"/>
        <end position="253"/>
    </location>
</feature>
<dbReference type="InterPro" id="IPR036291">
    <property type="entry name" value="NAD(P)-bd_dom_sf"/>
</dbReference>
<comment type="caution">
    <text evidence="2">The sequence shown here is derived from an EMBL/GenBank/DDBJ whole genome shotgun (WGS) entry which is preliminary data.</text>
</comment>